<accession>A0ABT9DXE1</accession>
<feature type="compositionally biased region" description="Gly residues" evidence="1">
    <location>
        <begin position="62"/>
        <end position="74"/>
    </location>
</feature>
<dbReference type="Proteomes" id="UP001243009">
    <property type="component" value="Unassembled WGS sequence"/>
</dbReference>
<evidence type="ECO:0000313" key="4">
    <source>
        <dbReference type="Proteomes" id="UP001243009"/>
    </source>
</evidence>
<evidence type="ECO:0000256" key="2">
    <source>
        <dbReference type="SAM" id="SignalP"/>
    </source>
</evidence>
<feature type="signal peptide" evidence="2">
    <location>
        <begin position="1"/>
        <end position="26"/>
    </location>
</feature>
<protein>
    <submittedName>
        <fullName evidence="3">Uncharacterized protein</fullName>
    </submittedName>
</protein>
<gene>
    <name evidence="3" type="ORF">Q7A36_09435</name>
</gene>
<evidence type="ECO:0000313" key="3">
    <source>
        <dbReference type="EMBL" id="MDO9708566.1"/>
    </source>
</evidence>
<keyword evidence="2" id="KW-0732">Signal</keyword>
<dbReference type="RefSeq" id="WP_305103433.1">
    <property type="nucleotide sequence ID" value="NZ_JAUTWS010000007.1"/>
</dbReference>
<dbReference type="EMBL" id="JAUTWS010000007">
    <property type="protein sequence ID" value="MDO9708566.1"/>
    <property type="molecule type" value="Genomic_DNA"/>
</dbReference>
<name>A0ABT9DXE1_9PROT</name>
<keyword evidence="4" id="KW-1185">Reference proteome</keyword>
<proteinExistence type="predicted"/>
<feature type="region of interest" description="Disordered" evidence="1">
    <location>
        <begin position="62"/>
        <end position="85"/>
    </location>
</feature>
<comment type="caution">
    <text evidence="3">The sequence shown here is derived from an EMBL/GenBank/DDBJ whole genome shotgun (WGS) entry which is preliminary data.</text>
</comment>
<sequence length="116" mass="11586">MRRISARPKGVLLALVLLALAGAAGAAPAGRSRPDAAAIEAARRFLCPHGGMPVRGRGGLCRPGTGAAPGGSLGGTEVRGWDLGLPAPAHRQAPCPAGTKPMAAIARPEAVRCVPE</sequence>
<evidence type="ECO:0000256" key="1">
    <source>
        <dbReference type="SAM" id="MobiDB-lite"/>
    </source>
</evidence>
<organism evidence="3 4">
    <name type="scientific">Paracraurococcus lichenis</name>
    <dbReference type="NCBI Taxonomy" id="3064888"/>
    <lineage>
        <taxon>Bacteria</taxon>
        <taxon>Pseudomonadati</taxon>
        <taxon>Pseudomonadota</taxon>
        <taxon>Alphaproteobacteria</taxon>
        <taxon>Acetobacterales</taxon>
        <taxon>Roseomonadaceae</taxon>
        <taxon>Paracraurococcus</taxon>
    </lineage>
</organism>
<reference evidence="3 4" key="1">
    <citation type="submission" date="2023-08" db="EMBL/GenBank/DDBJ databases">
        <title>The draft genome sequence of Paracraurococcus sp. LOR1-02.</title>
        <authorList>
            <person name="Kingkaew E."/>
            <person name="Tanasupawat S."/>
        </authorList>
    </citation>
    <scope>NUCLEOTIDE SEQUENCE [LARGE SCALE GENOMIC DNA]</scope>
    <source>
        <strain evidence="3 4">LOR1-02</strain>
    </source>
</reference>
<feature type="chain" id="PRO_5047178348" evidence="2">
    <location>
        <begin position="27"/>
        <end position="116"/>
    </location>
</feature>